<accession>A0A1B8A899</accession>
<dbReference type="InterPro" id="IPR046373">
    <property type="entry name" value="Acyl-CoA_Oxase/DH_mid-dom_sf"/>
</dbReference>
<evidence type="ECO:0000313" key="1">
    <source>
        <dbReference type="EMBL" id="OBS16710.1"/>
    </source>
</evidence>
<reference evidence="1 2" key="1">
    <citation type="submission" date="2016-06" db="EMBL/GenBank/DDBJ databases">
        <title>Living apart together: crosstalk between the core and supernumerary genomes in a fungal plant pathogen.</title>
        <authorList>
            <person name="Vanheule A."/>
            <person name="Audenaert K."/>
            <person name="Warris S."/>
            <person name="Van De Geest H."/>
            <person name="Schijlen E."/>
            <person name="Hofte M."/>
            <person name="De Saeger S."/>
            <person name="Haesaert G."/>
            <person name="Waalwijk C."/>
            <person name="Van Der Lee T."/>
        </authorList>
    </citation>
    <scope>NUCLEOTIDE SEQUENCE [LARGE SCALE GENOMIC DNA]</scope>
    <source>
        <strain evidence="1 2">2516</strain>
    </source>
</reference>
<sequence>MFQTKAILDHEVWQSHHDLVPPAKEEEVALHYERAKLMCQHSGLSLHDIEALTEKFWDFHFDSKIPSTCTPQTKQHQRQCPPTPYCGIPRVAIVFARLIVHGKSQGVKPFVVFLSDAGAMRPGVSLRILLSRPGTKPLDHAITTFHHVQLPPSALLGSTSKPKHERAEFLRQIWRVAVGTLSLSIMGISAMRVGTRIAALYSERRTILSPDGH</sequence>
<dbReference type="AlphaFoldDB" id="A0A1B8A899"/>
<keyword evidence="2" id="KW-1185">Reference proteome</keyword>
<dbReference type="Gene3D" id="2.40.110.10">
    <property type="entry name" value="Butyryl-CoA Dehydrogenase, subunit A, domain 2"/>
    <property type="match status" value="1"/>
</dbReference>
<name>A0A1B8A899_FUSPO</name>
<protein>
    <submittedName>
        <fullName evidence="1">Uncharacterized protein</fullName>
    </submittedName>
</protein>
<dbReference type="STRING" id="36050.A0A1B8A899"/>
<dbReference type="Proteomes" id="UP000091967">
    <property type="component" value="Unassembled WGS sequence"/>
</dbReference>
<dbReference type="GO" id="GO:0016627">
    <property type="term" value="F:oxidoreductase activity, acting on the CH-CH group of donors"/>
    <property type="evidence" value="ECO:0007669"/>
    <property type="project" value="InterPro"/>
</dbReference>
<dbReference type="OMA" id="HFAKERP"/>
<evidence type="ECO:0000313" key="2">
    <source>
        <dbReference type="Proteomes" id="UP000091967"/>
    </source>
</evidence>
<dbReference type="SUPFAM" id="SSF56645">
    <property type="entry name" value="Acyl-CoA dehydrogenase NM domain-like"/>
    <property type="match status" value="1"/>
</dbReference>
<comment type="caution">
    <text evidence="1">The sequence shown here is derived from an EMBL/GenBank/DDBJ whole genome shotgun (WGS) entry which is preliminary data.</text>
</comment>
<organism evidence="1 2">
    <name type="scientific">Fusarium poae</name>
    <dbReference type="NCBI Taxonomy" id="36050"/>
    <lineage>
        <taxon>Eukaryota</taxon>
        <taxon>Fungi</taxon>
        <taxon>Dikarya</taxon>
        <taxon>Ascomycota</taxon>
        <taxon>Pezizomycotina</taxon>
        <taxon>Sordariomycetes</taxon>
        <taxon>Hypocreomycetidae</taxon>
        <taxon>Hypocreales</taxon>
        <taxon>Nectriaceae</taxon>
        <taxon>Fusarium</taxon>
    </lineage>
</organism>
<dbReference type="InterPro" id="IPR009100">
    <property type="entry name" value="AcylCoA_DH/oxidase_NM_dom_sf"/>
</dbReference>
<dbReference type="EMBL" id="LYXU01000070">
    <property type="protein sequence ID" value="OBS16710.1"/>
    <property type="molecule type" value="Genomic_DNA"/>
</dbReference>
<proteinExistence type="predicted"/>
<gene>
    <name evidence="1" type="ORF">FPOA_12655</name>
</gene>